<dbReference type="Pfam" id="PF14107">
    <property type="entry name" value="DUF4280"/>
    <property type="match status" value="1"/>
</dbReference>
<dbReference type="EMBL" id="CP012074">
    <property type="protein sequence ID" value="AKU69323.1"/>
    <property type="molecule type" value="Genomic_DNA"/>
</dbReference>
<dbReference type="KEGG" id="pfus:ADJ77_05865"/>
<evidence type="ECO:0000256" key="1">
    <source>
        <dbReference type="SAM" id="MobiDB-lite"/>
    </source>
</evidence>
<keyword evidence="5" id="KW-1185">Reference proteome</keyword>
<sequence length="233" mass="26186">MERKVNKSSIMATASVDDMQQEEKKRKWQDPNEDVKYVCDGGKVQCKYCSSPVAPIRVTTESVMLQDKPWATVGDNNGQVNFGFTGLCTHPKWGNNKPSCKSVIKLGQWQDFSETIIGNHNALLVKSTIPCLISGEKLKIVHSGQTATLDVVNPLDKRKVLEDAYWIDGDEVRRDIPLNTIVGLYIKARNVYVGEEVHLIIKDGRGQEKPYNGKVINENTIFIDNFMISSDKK</sequence>
<dbReference type="EMBL" id="CP072370">
    <property type="protein sequence ID" value="QUB86955.1"/>
    <property type="molecule type" value="Genomic_DNA"/>
</dbReference>
<dbReference type="RefSeq" id="WP_050696133.1">
    <property type="nucleotide sequence ID" value="NZ_CP012074.1"/>
</dbReference>
<proteinExistence type="predicted"/>
<evidence type="ECO:0000313" key="4">
    <source>
        <dbReference type="Proteomes" id="UP000060345"/>
    </source>
</evidence>
<dbReference type="Proteomes" id="UP000060345">
    <property type="component" value="Chromosome 1"/>
</dbReference>
<reference evidence="3 5" key="2">
    <citation type="submission" date="2021-03" db="EMBL/GenBank/DDBJ databases">
        <title>Human Oral Microbial Genomes.</title>
        <authorList>
            <person name="Johnston C.D."/>
            <person name="Chen T."/>
            <person name="Dewhirst F.E."/>
        </authorList>
    </citation>
    <scope>NUCLEOTIDE SEQUENCE [LARGE SCALE GENOMIC DNA]</scope>
    <source>
        <strain evidence="3 5">W1435</strain>
    </source>
</reference>
<gene>
    <name evidence="2" type="ORF">ADJ77_05865</name>
    <name evidence="3" type="ORF">J5A51_12940</name>
</gene>
<reference evidence="2 4" key="1">
    <citation type="submission" date="2015-07" db="EMBL/GenBank/DDBJ databases">
        <authorList>
            <person name="Noorani M."/>
        </authorList>
    </citation>
    <scope>NUCLEOTIDE SEQUENCE [LARGE SCALE GENOMIC DNA]</scope>
    <source>
        <strain evidence="2 4">W1435</strain>
    </source>
</reference>
<feature type="region of interest" description="Disordered" evidence="1">
    <location>
        <begin position="1"/>
        <end position="28"/>
    </location>
</feature>
<accession>A0A0K1NK97</accession>
<evidence type="ECO:0000313" key="5">
    <source>
        <dbReference type="Proteomes" id="UP000682005"/>
    </source>
</evidence>
<dbReference type="STRING" id="1236517.ADJ77_05865"/>
<evidence type="ECO:0000313" key="3">
    <source>
        <dbReference type="EMBL" id="QUB86955.1"/>
    </source>
</evidence>
<dbReference type="InterPro" id="IPR025460">
    <property type="entry name" value="DUF4280"/>
</dbReference>
<name>A0A0K1NK97_9BACT</name>
<organism evidence="2 4">
    <name type="scientific">Prevotella fusca JCM 17724</name>
    <dbReference type="NCBI Taxonomy" id="1236517"/>
    <lineage>
        <taxon>Bacteria</taxon>
        <taxon>Pseudomonadati</taxon>
        <taxon>Bacteroidota</taxon>
        <taxon>Bacteroidia</taxon>
        <taxon>Bacteroidales</taxon>
        <taxon>Prevotellaceae</taxon>
        <taxon>Prevotella</taxon>
    </lineage>
</organism>
<dbReference type="Proteomes" id="UP000682005">
    <property type="component" value="Chromosome 1"/>
</dbReference>
<dbReference type="AlphaFoldDB" id="A0A0K1NK97"/>
<evidence type="ECO:0000313" key="2">
    <source>
        <dbReference type="EMBL" id="AKU69323.1"/>
    </source>
</evidence>
<protein>
    <submittedName>
        <fullName evidence="3">DUF4280 domain-containing protein</fullName>
    </submittedName>
</protein>